<accession>A0ACB5R753</accession>
<dbReference type="Proteomes" id="UP001058074">
    <property type="component" value="Unassembled WGS sequence"/>
</dbReference>
<evidence type="ECO:0000313" key="2">
    <source>
        <dbReference type="Proteomes" id="UP001058074"/>
    </source>
</evidence>
<comment type="caution">
    <text evidence="1">The sequence shown here is derived from an EMBL/GenBank/DDBJ whole genome shotgun (WGS) entry which is preliminary data.</text>
</comment>
<proteinExistence type="predicted"/>
<evidence type="ECO:0000313" key="1">
    <source>
        <dbReference type="EMBL" id="GKX64987.1"/>
    </source>
</evidence>
<sequence>MQKFKRITSILTVLSFIALASPFQGKAVYAAEKNRSSVNMVSSKNNNDVPSKKSNYGVKAPTKEEKAWMDKNMIKTTKVDLNSLAHQRKSNEKNKASELRTDRINSLSKSAANENATSELPSSADNSTLKYFPTIGNQGSLGTCASFATTYYQMSYTLNFDRNKDAKNDPNNLNKYSPKWTYNFVNGINNNGSSISGNYRIMQENGVPSLADYPYSPDTVPETNYRAWPTNASIYKTAMKNRIDESGYVTIGDNSTKTPITSPSDSHLNEVKSLLANGKVLTFTTYIFSWNTSDYVVKDDPSTTLDDDYVGQSICAWENRTQDGGHAMTVVGYNDNIWVDLNKDGKVEPGEKGAFKIANSWGTDWGNKGFMWISYDALNEVSSVNNNPSGTSRMPVFDSNTLYWISVKPSTYTPKVMAQFTLNTSKRDQIITKFNLDGNKDTDINFRPGILLINGGDFSFDGTANACDSSFVIDLTSLLDKADKKDFLSHKWGVEISDTSKDGSPLTIKDFKIIDNSTSNEYTAPISMPTILDGNMTKFCVNSVNIAAPTNLHSDSQTLTSIHLSWTPSSTSSVVGYDIYESGQKMWTSTKPEFTVDNLTPGESHDFSVLAYDADGNYSILSNSIEVSTLQDNIPPTTPTNLICTSKSSKSVSLSWSPSTDNYKVRYHVYRLGKTHLYTIPALVADTTDTKTTDESVNSNSEYTYYVEAYDGYNCSQSSNNLNVTTDASKSTIYYKSAAGRNNIHYCIDGTWTAVPGKLMSDSTYSGYKEYTIDLGSDNSAKVCFNLNGGNWDNNNSNNYTVGEGNWTIDGDTHTMTQDVPQIKDSITAPSNLTATNTTDSSVTLTWNESKVIGSKYVAGYGIYRDDKLIGLSIGATSYTDTNISPKNTKYNYYVRALDSMNNPISDKSNTITVGGEVGNVVTIYYKQGYSTPYIHYCVDGGSWTSVPGVKIPTSDIAGYNKITIDLGMAAKLQACFNDGNGKWDNNQGKNYTFQAGTYTFVPGSNGASGTITKGGPVNQGISKFISMLGDNIFSSIKAA</sequence>
<name>A0ACB5R753_9CLOT</name>
<reference evidence="1" key="1">
    <citation type="journal article" date="2025" name="Int. J. Syst. Evol. Microbiol.">
        <title>Inconstantimicrobium mannanitabidum sp. nov., a novel member of the family Clostridiaceae isolated from anoxic soil under the treatment of reductive soil disinfestation.</title>
        <authorList>
            <person name="Ueki A."/>
            <person name="Tonouchi A."/>
            <person name="Honma S."/>
            <person name="Kaku N."/>
            <person name="Ueki K."/>
        </authorList>
    </citation>
    <scope>NUCLEOTIDE SEQUENCE</scope>
    <source>
        <strain evidence="1">TW13</strain>
    </source>
</reference>
<keyword evidence="2" id="KW-1185">Reference proteome</keyword>
<protein>
    <submittedName>
        <fullName evidence="1">Uncharacterized protein</fullName>
    </submittedName>
</protein>
<gene>
    <name evidence="1" type="ORF">rsdtw13_02450</name>
</gene>
<organism evidence="1 2">
    <name type="scientific">Inconstantimicrobium mannanitabidum</name>
    <dbReference type="NCBI Taxonomy" id="1604901"/>
    <lineage>
        <taxon>Bacteria</taxon>
        <taxon>Bacillati</taxon>
        <taxon>Bacillota</taxon>
        <taxon>Clostridia</taxon>
        <taxon>Eubacteriales</taxon>
        <taxon>Clostridiaceae</taxon>
        <taxon>Inconstantimicrobium</taxon>
    </lineage>
</organism>
<dbReference type="EMBL" id="BROD01000001">
    <property type="protein sequence ID" value="GKX64987.1"/>
    <property type="molecule type" value="Genomic_DNA"/>
</dbReference>